<organism evidence="5 6">
    <name type="scientific">Caldimonas brevitalea</name>
    <dbReference type="NCBI Taxonomy" id="413882"/>
    <lineage>
        <taxon>Bacteria</taxon>
        <taxon>Pseudomonadati</taxon>
        <taxon>Pseudomonadota</taxon>
        <taxon>Betaproteobacteria</taxon>
        <taxon>Burkholderiales</taxon>
        <taxon>Sphaerotilaceae</taxon>
        <taxon>Caldimonas</taxon>
    </lineage>
</organism>
<protein>
    <submittedName>
        <fullName evidence="5">DNAase</fullName>
    </submittedName>
</protein>
<evidence type="ECO:0000256" key="4">
    <source>
        <dbReference type="PIRSR" id="PIRSR005902-1"/>
    </source>
</evidence>
<dbReference type="InterPro" id="IPR018228">
    <property type="entry name" value="DNase_TatD-rel_CS"/>
</dbReference>
<reference evidence="5 6" key="1">
    <citation type="submission" date="2015-05" db="EMBL/GenBank/DDBJ databases">
        <authorList>
            <person name="Tang B."/>
            <person name="Yu Y."/>
        </authorList>
    </citation>
    <scope>NUCLEOTIDE SEQUENCE [LARGE SCALE GENOMIC DNA]</scope>
    <source>
        <strain evidence="5 6">DSM 7029</strain>
    </source>
</reference>
<proteinExistence type="inferred from homology"/>
<dbReference type="PATRIC" id="fig|413882.6.peg.3996"/>
<sequence>MWIDTHAHLDAPEFDADRDAMIGRARAAGVTQVVLPAVGHGNFVAVRELAHRHRLSYALGVHPLVADSEPDDVIERLRDALIACRDDPRLVAVGEIGLDLFTPGLDRARQEALFVTQLKLARQMGLPVLLHTRRAVDPVLKQLRRAGVVGGIAHAFNGSAQQARVFIELGFKLGFGGAMTFERAHQIRRLAADLPLDSLVLETDAPDIPPHWLYKTAEQRAAGESSRNEPAELPRIAAELARLRRLRLEDLASCTAANAHAVLPRLAALEAA</sequence>
<keyword evidence="3" id="KW-0378">Hydrolase</keyword>
<name>A0A0G3BRA2_9BURK</name>
<dbReference type="RefSeq" id="WP_047195873.1">
    <property type="nucleotide sequence ID" value="NZ_CP011371.1"/>
</dbReference>
<dbReference type="FunFam" id="3.20.20.140:FF:000005">
    <property type="entry name" value="TatD family hydrolase"/>
    <property type="match status" value="1"/>
</dbReference>
<evidence type="ECO:0000256" key="1">
    <source>
        <dbReference type="ARBA" id="ARBA00009275"/>
    </source>
</evidence>
<dbReference type="PROSITE" id="PS01091">
    <property type="entry name" value="TATD_3"/>
    <property type="match status" value="1"/>
</dbReference>
<dbReference type="InterPro" id="IPR001130">
    <property type="entry name" value="TatD-like"/>
</dbReference>
<dbReference type="CDD" id="cd01310">
    <property type="entry name" value="TatD_DNAse"/>
    <property type="match status" value="1"/>
</dbReference>
<dbReference type="GO" id="GO:0016788">
    <property type="term" value="F:hydrolase activity, acting on ester bonds"/>
    <property type="evidence" value="ECO:0007669"/>
    <property type="project" value="InterPro"/>
</dbReference>
<accession>A0A0G3BRA2</accession>
<feature type="binding site" evidence="4">
    <location>
        <position position="204"/>
    </location>
    <ligand>
        <name>a divalent metal cation</name>
        <dbReference type="ChEBI" id="CHEBI:60240"/>
        <label>1</label>
    </ligand>
</feature>
<dbReference type="PANTHER" id="PTHR46124">
    <property type="entry name" value="D-AMINOACYL-TRNA DEACYLASE"/>
    <property type="match status" value="1"/>
</dbReference>
<evidence type="ECO:0000256" key="2">
    <source>
        <dbReference type="ARBA" id="ARBA00022723"/>
    </source>
</evidence>
<feature type="binding site" evidence="4">
    <location>
        <position position="95"/>
    </location>
    <ligand>
        <name>a divalent metal cation</name>
        <dbReference type="ChEBI" id="CHEBI:60240"/>
        <label>1</label>
    </ligand>
</feature>
<dbReference type="InterPro" id="IPR032466">
    <property type="entry name" value="Metal_Hydrolase"/>
</dbReference>
<feature type="binding site" evidence="4">
    <location>
        <position position="131"/>
    </location>
    <ligand>
        <name>a divalent metal cation</name>
        <dbReference type="ChEBI" id="CHEBI:60240"/>
        <label>2</label>
    </ligand>
</feature>
<dbReference type="Pfam" id="PF01026">
    <property type="entry name" value="TatD_DNase"/>
    <property type="match status" value="1"/>
</dbReference>
<keyword evidence="2 4" id="KW-0479">Metal-binding</keyword>
<dbReference type="EMBL" id="CP011371">
    <property type="protein sequence ID" value="AKJ30518.1"/>
    <property type="molecule type" value="Genomic_DNA"/>
</dbReference>
<dbReference type="STRING" id="413882.AAW51_3827"/>
<evidence type="ECO:0000313" key="6">
    <source>
        <dbReference type="Proteomes" id="UP000035352"/>
    </source>
</evidence>
<gene>
    <name evidence="5" type="primary">tatD</name>
    <name evidence="5" type="ORF">AAW51_3827</name>
</gene>
<dbReference type="OrthoDB" id="9810005at2"/>
<dbReference type="PANTHER" id="PTHR46124:SF2">
    <property type="entry name" value="D-AMINOACYL-TRNA DEACYLASE"/>
    <property type="match status" value="1"/>
</dbReference>
<dbReference type="PROSITE" id="PS01090">
    <property type="entry name" value="TATD_2"/>
    <property type="match status" value="1"/>
</dbReference>
<feature type="binding site" evidence="4">
    <location>
        <position position="6"/>
    </location>
    <ligand>
        <name>a divalent metal cation</name>
        <dbReference type="ChEBI" id="CHEBI:60240"/>
        <label>1</label>
    </ligand>
</feature>
<evidence type="ECO:0000256" key="3">
    <source>
        <dbReference type="ARBA" id="ARBA00022801"/>
    </source>
</evidence>
<feature type="binding site" evidence="4">
    <location>
        <position position="8"/>
    </location>
    <ligand>
        <name>a divalent metal cation</name>
        <dbReference type="ChEBI" id="CHEBI:60240"/>
        <label>1</label>
    </ligand>
</feature>
<feature type="binding site" evidence="4">
    <location>
        <position position="154"/>
    </location>
    <ligand>
        <name>a divalent metal cation</name>
        <dbReference type="ChEBI" id="CHEBI:60240"/>
        <label>2</label>
    </ligand>
</feature>
<dbReference type="KEGG" id="pbh:AAW51_3827"/>
<dbReference type="PIRSF" id="PIRSF005902">
    <property type="entry name" value="DNase_TatD"/>
    <property type="match status" value="1"/>
</dbReference>
<evidence type="ECO:0000313" key="5">
    <source>
        <dbReference type="EMBL" id="AKJ30518.1"/>
    </source>
</evidence>
<dbReference type="GO" id="GO:0046872">
    <property type="term" value="F:metal ion binding"/>
    <property type="evidence" value="ECO:0007669"/>
    <property type="project" value="UniProtKB-KW"/>
</dbReference>
<dbReference type="AlphaFoldDB" id="A0A0G3BRA2"/>
<dbReference type="Gene3D" id="3.20.20.140">
    <property type="entry name" value="Metal-dependent hydrolases"/>
    <property type="match status" value="1"/>
</dbReference>
<dbReference type="SUPFAM" id="SSF51556">
    <property type="entry name" value="Metallo-dependent hydrolases"/>
    <property type="match status" value="1"/>
</dbReference>
<dbReference type="Proteomes" id="UP000035352">
    <property type="component" value="Chromosome"/>
</dbReference>
<keyword evidence="6" id="KW-1185">Reference proteome</keyword>
<comment type="similarity">
    <text evidence="1">Belongs to the metallo-dependent hydrolases superfamily. TatD-type hydrolase family.</text>
</comment>